<dbReference type="EMBL" id="CP031124">
    <property type="protein sequence ID" value="AXF86714.1"/>
    <property type="molecule type" value="Genomic_DNA"/>
</dbReference>
<dbReference type="Proteomes" id="UP000252182">
    <property type="component" value="Chromosome"/>
</dbReference>
<accession>A0A345DEC6</accession>
<organism evidence="1 2">
    <name type="scientific">Ephemeroptericola cinctiostellae</name>
    <dbReference type="NCBI Taxonomy" id="2268024"/>
    <lineage>
        <taxon>Bacteria</taxon>
        <taxon>Pseudomonadati</taxon>
        <taxon>Pseudomonadota</taxon>
        <taxon>Betaproteobacteria</taxon>
        <taxon>Burkholderiales</taxon>
        <taxon>Burkholderiaceae</taxon>
        <taxon>Ephemeroptericola</taxon>
    </lineage>
</organism>
<name>A0A345DEC6_9BURK</name>
<dbReference type="KEGG" id="hyf:DTO96_102470"/>
<evidence type="ECO:0000313" key="1">
    <source>
        <dbReference type="EMBL" id="AXF86714.1"/>
    </source>
</evidence>
<sequence>MYNATHLQAQFDVACQTIVGTPFDAKQPAHILAVGLYVRATETAGAVLSIYPTQFHSAILTLGRTLLEAIAQLGYLSKDTVKHYHALTLMDLEETLHRLEDNSHQKTDLSQLHADIEHYKSLGVKRVSLKRMLADWGYAEVYESYRFLSHHSHVSLSSIADTSIKHASMNLGSQMSPEVQNAIFGLLIELLKEGEIAFLRVLNTPLSPPSSAT</sequence>
<gene>
    <name evidence="1" type="ORF">DTO96_102470</name>
</gene>
<keyword evidence="2" id="KW-1185">Reference proteome</keyword>
<dbReference type="RefSeq" id="WP_114563762.1">
    <property type="nucleotide sequence ID" value="NZ_CP031124.1"/>
</dbReference>
<dbReference type="InterPro" id="IPR043733">
    <property type="entry name" value="DUF5677"/>
</dbReference>
<dbReference type="OrthoDB" id="9833881at2"/>
<evidence type="ECO:0000313" key="2">
    <source>
        <dbReference type="Proteomes" id="UP000252182"/>
    </source>
</evidence>
<dbReference type="AlphaFoldDB" id="A0A345DEC6"/>
<dbReference type="Pfam" id="PF18928">
    <property type="entry name" value="DUF5677"/>
    <property type="match status" value="1"/>
</dbReference>
<reference evidence="2" key="1">
    <citation type="submission" date="2018-07" db="EMBL/GenBank/DDBJ databases">
        <authorList>
            <person name="Kim H."/>
        </authorList>
    </citation>
    <scope>NUCLEOTIDE SEQUENCE [LARGE SCALE GENOMIC DNA]</scope>
    <source>
        <strain evidence="2">F02</strain>
    </source>
</reference>
<proteinExistence type="predicted"/>
<protein>
    <submittedName>
        <fullName evidence="1">Uncharacterized protein</fullName>
    </submittedName>
</protein>